<evidence type="ECO:0000313" key="5">
    <source>
        <dbReference type="Proteomes" id="UP000520011"/>
    </source>
</evidence>
<comment type="similarity">
    <text evidence="1">Belongs to the ComF/GntX family.</text>
</comment>
<dbReference type="PANTHER" id="PTHR47505:SF1">
    <property type="entry name" value="DNA UTILIZATION PROTEIN YHGH"/>
    <property type="match status" value="1"/>
</dbReference>
<comment type="caution">
    <text evidence="4">The sequence shown here is derived from an EMBL/GenBank/DDBJ whole genome shotgun (WGS) entry which is preliminary data.</text>
</comment>
<dbReference type="PANTHER" id="PTHR47505">
    <property type="entry name" value="DNA UTILIZATION PROTEIN YHGH"/>
    <property type="match status" value="1"/>
</dbReference>
<evidence type="ECO:0000259" key="3">
    <source>
        <dbReference type="Pfam" id="PF18912"/>
    </source>
</evidence>
<keyword evidence="5" id="KW-1185">Reference proteome</keyword>
<evidence type="ECO:0000256" key="1">
    <source>
        <dbReference type="ARBA" id="ARBA00008007"/>
    </source>
</evidence>
<dbReference type="AlphaFoldDB" id="A0A7W8MW32"/>
<sequence length="236" mass="27581">MNGYCLLCHRRYVSRMSWSDLLTVKQEDVLCDVCRRSFSLIEGDICDRCGRSFSLLDETYRQGECCADCLRWQQDDEWSGMLTKNRSVYVYDDFMKEVVSRWKFRGDYALVEAFRIDVRREFFRHFSSESLLIPIPLSRERLYERGFNQAKALADLLFLPVFDVLERHDSEKQSKKSRYERLRTAPFRLHAGGQLQGKSVVIIDDIYTTGSTVYHAARLLKEAGACDVCSFTLIRA</sequence>
<feature type="domain" description="Phosphoribosyltransferase" evidence="2">
    <location>
        <begin position="145"/>
        <end position="235"/>
    </location>
</feature>
<dbReference type="CDD" id="cd06223">
    <property type="entry name" value="PRTases_typeI"/>
    <property type="match status" value="1"/>
</dbReference>
<dbReference type="Gene3D" id="3.40.50.2020">
    <property type="match status" value="1"/>
</dbReference>
<dbReference type="RefSeq" id="WP_183252812.1">
    <property type="nucleotide sequence ID" value="NZ_JACHEP010000004.1"/>
</dbReference>
<dbReference type="InterPro" id="IPR044005">
    <property type="entry name" value="DZR_2"/>
</dbReference>
<reference evidence="4 5" key="1">
    <citation type="submission" date="2020-08" db="EMBL/GenBank/DDBJ databases">
        <title>Genomic Encyclopedia of Type Strains, Phase IV (KMG-IV): sequencing the most valuable type-strain genomes for metagenomic binning, comparative biology and taxonomic classification.</title>
        <authorList>
            <person name="Goeker M."/>
        </authorList>
    </citation>
    <scope>NUCLEOTIDE SEQUENCE [LARGE SCALE GENOMIC DNA]</scope>
    <source>
        <strain evidence="4 5">DSM 16325</strain>
    </source>
</reference>
<feature type="domain" description="Double zinc ribbon" evidence="3">
    <location>
        <begin position="5"/>
        <end position="70"/>
    </location>
</feature>
<dbReference type="Proteomes" id="UP000520011">
    <property type="component" value="Unassembled WGS sequence"/>
</dbReference>
<gene>
    <name evidence="4" type="ORF">HNQ34_001348</name>
</gene>
<dbReference type="InterPro" id="IPR051910">
    <property type="entry name" value="ComF/GntX_DNA_util-trans"/>
</dbReference>
<dbReference type="SUPFAM" id="SSF53271">
    <property type="entry name" value="PRTase-like"/>
    <property type="match status" value="1"/>
</dbReference>
<dbReference type="InterPro" id="IPR000836">
    <property type="entry name" value="PRTase_dom"/>
</dbReference>
<evidence type="ECO:0000313" key="4">
    <source>
        <dbReference type="EMBL" id="MBB5324255.1"/>
    </source>
</evidence>
<dbReference type="Pfam" id="PF00156">
    <property type="entry name" value="Pribosyltran"/>
    <property type="match status" value="1"/>
</dbReference>
<dbReference type="EMBL" id="JACHEP010000004">
    <property type="protein sequence ID" value="MBB5324255.1"/>
    <property type="molecule type" value="Genomic_DNA"/>
</dbReference>
<evidence type="ECO:0000259" key="2">
    <source>
        <dbReference type="Pfam" id="PF00156"/>
    </source>
</evidence>
<protein>
    <submittedName>
        <fullName evidence="4">Competence protein ComFC</fullName>
    </submittedName>
</protein>
<organism evidence="4 5">
    <name type="scientific">Anoxybacteroides tepidamans</name>
    <dbReference type="NCBI Taxonomy" id="265948"/>
    <lineage>
        <taxon>Bacteria</taxon>
        <taxon>Bacillati</taxon>
        <taxon>Bacillota</taxon>
        <taxon>Bacilli</taxon>
        <taxon>Bacillales</taxon>
        <taxon>Anoxybacillaceae</taxon>
        <taxon>Anoxybacteroides</taxon>
    </lineage>
</organism>
<proteinExistence type="inferred from homology"/>
<accession>A0A7W8MW32</accession>
<name>A0A7W8MW32_9BACL</name>
<dbReference type="InterPro" id="IPR029057">
    <property type="entry name" value="PRTase-like"/>
</dbReference>
<dbReference type="Pfam" id="PF18912">
    <property type="entry name" value="DZR_2"/>
    <property type="match status" value="1"/>
</dbReference>